<feature type="domain" description="HTH gntR-type" evidence="6">
    <location>
        <begin position="9"/>
        <end position="77"/>
    </location>
</feature>
<dbReference type="PANTHER" id="PTHR46577:SF1">
    <property type="entry name" value="HTH-TYPE TRANSCRIPTIONAL REGULATORY PROTEIN GABR"/>
    <property type="match status" value="1"/>
</dbReference>
<dbReference type="InterPro" id="IPR000524">
    <property type="entry name" value="Tscrpt_reg_HTH_GntR"/>
</dbReference>
<keyword evidence="8" id="KW-1185">Reference proteome</keyword>
<name>A0ABP9LA22_9GAMM</name>
<dbReference type="InterPro" id="IPR015421">
    <property type="entry name" value="PyrdxlP-dep_Trfase_major"/>
</dbReference>
<gene>
    <name evidence="7" type="ORF">GCM10025759_11220</name>
</gene>
<keyword evidence="4" id="KW-0238">DNA-binding</keyword>
<comment type="similarity">
    <text evidence="1">In the C-terminal section; belongs to the class-I pyridoxal-phosphate-dependent aminotransferase family.</text>
</comment>
<dbReference type="InterPro" id="IPR051446">
    <property type="entry name" value="HTH_trans_reg/aminotransferase"/>
</dbReference>
<evidence type="ECO:0000256" key="1">
    <source>
        <dbReference type="ARBA" id="ARBA00005384"/>
    </source>
</evidence>
<dbReference type="CDD" id="cd00609">
    <property type="entry name" value="AAT_like"/>
    <property type="match status" value="1"/>
</dbReference>
<keyword evidence="5" id="KW-0804">Transcription</keyword>
<accession>A0ABP9LA22</accession>
<dbReference type="InterPro" id="IPR036388">
    <property type="entry name" value="WH-like_DNA-bd_sf"/>
</dbReference>
<dbReference type="InterPro" id="IPR015424">
    <property type="entry name" value="PyrdxlP-dep_Trfase"/>
</dbReference>
<protein>
    <submittedName>
        <fullName evidence="7">PLP-dependent aminotransferase family protein</fullName>
    </submittedName>
</protein>
<evidence type="ECO:0000256" key="2">
    <source>
        <dbReference type="ARBA" id="ARBA00022898"/>
    </source>
</evidence>
<keyword evidence="2" id="KW-0663">Pyridoxal phosphate</keyword>
<dbReference type="PROSITE" id="PS50949">
    <property type="entry name" value="HTH_GNTR"/>
    <property type="match status" value="1"/>
</dbReference>
<dbReference type="RefSeq" id="WP_158982411.1">
    <property type="nucleotide sequence ID" value="NZ_BAABKY010000001.1"/>
</dbReference>
<organism evidence="7 8">
    <name type="scientific">Lysobacter panacisoli</name>
    <dbReference type="NCBI Taxonomy" id="1255263"/>
    <lineage>
        <taxon>Bacteria</taxon>
        <taxon>Pseudomonadati</taxon>
        <taxon>Pseudomonadota</taxon>
        <taxon>Gammaproteobacteria</taxon>
        <taxon>Lysobacterales</taxon>
        <taxon>Lysobacteraceae</taxon>
        <taxon>Lysobacter</taxon>
    </lineage>
</organism>
<evidence type="ECO:0000259" key="6">
    <source>
        <dbReference type="PROSITE" id="PS50949"/>
    </source>
</evidence>
<sequence length="483" mass="53084">MHLQLDGRGPLHAQLTRALKGAVFAGRVSQGARLPATRQLARDLGVSRNTVLAAYEQLRAEGFVDGRVGSGSYVTPPLQSPRPLHPVDAPLPPQSQFAQRARRIHDHLRIPGRDIPGVRYGFQYGVPLTNPALTSAWARELAHAAAYTSPNYPASQGLPALREAVCDYLSRRRGVQAQPQDVVIVHGTQQAVALTARVLLDVGDDVVLEEPHYSAMRETLQIHGANVRTLPVDAHGLRCDALPQPAPKLVCVTPSHQFPSGAVLSLPRRLQLLDYARRNGSWILEDDYDGEFRYDARPLAALRSLDEGDRVIYVGTFSKAMFPSLRLGYLVVPAGLRGDFVNAKWQDDFGSNGIEQAALARFIADGGFERHLRRTWKTLKERRAALLGGLQRCSRGRLQINDSRAGMHLVVWLKDRTAAQGEAFIARARSLGLGLYPIHPYYLAPPDRAGLLLGYCALSVAEINEAVALFATCLDEFDDETAR</sequence>
<evidence type="ECO:0000313" key="7">
    <source>
        <dbReference type="EMBL" id="GAA5071758.1"/>
    </source>
</evidence>
<keyword evidence="7" id="KW-0032">Aminotransferase</keyword>
<dbReference type="InterPro" id="IPR036390">
    <property type="entry name" value="WH_DNA-bd_sf"/>
</dbReference>
<keyword evidence="7" id="KW-0808">Transferase</keyword>
<evidence type="ECO:0000256" key="3">
    <source>
        <dbReference type="ARBA" id="ARBA00023015"/>
    </source>
</evidence>
<dbReference type="CDD" id="cd07377">
    <property type="entry name" value="WHTH_GntR"/>
    <property type="match status" value="1"/>
</dbReference>
<dbReference type="Gene3D" id="1.10.10.10">
    <property type="entry name" value="Winged helix-like DNA-binding domain superfamily/Winged helix DNA-binding domain"/>
    <property type="match status" value="1"/>
</dbReference>
<dbReference type="SUPFAM" id="SSF46785">
    <property type="entry name" value="Winged helix' DNA-binding domain"/>
    <property type="match status" value="1"/>
</dbReference>
<keyword evidence="3" id="KW-0805">Transcription regulation</keyword>
<dbReference type="SMART" id="SM00345">
    <property type="entry name" value="HTH_GNTR"/>
    <property type="match status" value="1"/>
</dbReference>
<evidence type="ECO:0000256" key="4">
    <source>
        <dbReference type="ARBA" id="ARBA00023125"/>
    </source>
</evidence>
<proteinExistence type="inferred from homology"/>
<dbReference type="InterPro" id="IPR004839">
    <property type="entry name" value="Aminotransferase_I/II_large"/>
</dbReference>
<dbReference type="PANTHER" id="PTHR46577">
    <property type="entry name" value="HTH-TYPE TRANSCRIPTIONAL REGULATORY PROTEIN GABR"/>
    <property type="match status" value="1"/>
</dbReference>
<comment type="caution">
    <text evidence="7">The sequence shown here is derived from an EMBL/GenBank/DDBJ whole genome shotgun (WGS) entry which is preliminary data.</text>
</comment>
<evidence type="ECO:0000313" key="8">
    <source>
        <dbReference type="Proteomes" id="UP001501083"/>
    </source>
</evidence>
<dbReference type="Gene3D" id="3.40.640.10">
    <property type="entry name" value="Type I PLP-dependent aspartate aminotransferase-like (Major domain)"/>
    <property type="match status" value="1"/>
</dbReference>
<dbReference type="PRINTS" id="PR00035">
    <property type="entry name" value="HTHGNTR"/>
</dbReference>
<reference evidence="8" key="1">
    <citation type="journal article" date="2019" name="Int. J. Syst. Evol. Microbiol.">
        <title>The Global Catalogue of Microorganisms (GCM) 10K type strain sequencing project: providing services to taxonomists for standard genome sequencing and annotation.</title>
        <authorList>
            <consortium name="The Broad Institute Genomics Platform"/>
            <consortium name="The Broad Institute Genome Sequencing Center for Infectious Disease"/>
            <person name="Wu L."/>
            <person name="Ma J."/>
        </authorList>
    </citation>
    <scope>NUCLEOTIDE SEQUENCE [LARGE SCALE GENOMIC DNA]</scope>
    <source>
        <strain evidence="8">JCM 19212</strain>
    </source>
</reference>
<dbReference type="Pfam" id="PF00392">
    <property type="entry name" value="GntR"/>
    <property type="match status" value="1"/>
</dbReference>
<dbReference type="SUPFAM" id="SSF53383">
    <property type="entry name" value="PLP-dependent transferases"/>
    <property type="match status" value="1"/>
</dbReference>
<evidence type="ECO:0000256" key="5">
    <source>
        <dbReference type="ARBA" id="ARBA00023163"/>
    </source>
</evidence>
<dbReference type="Pfam" id="PF00155">
    <property type="entry name" value="Aminotran_1_2"/>
    <property type="match status" value="1"/>
</dbReference>
<dbReference type="EMBL" id="BAABKY010000001">
    <property type="protein sequence ID" value="GAA5071758.1"/>
    <property type="molecule type" value="Genomic_DNA"/>
</dbReference>
<dbReference type="GO" id="GO:0008483">
    <property type="term" value="F:transaminase activity"/>
    <property type="evidence" value="ECO:0007669"/>
    <property type="project" value="UniProtKB-KW"/>
</dbReference>
<dbReference type="Proteomes" id="UP001501083">
    <property type="component" value="Unassembled WGS sequence"/>
</dbReference>